<name>A0ABT4D2A9_9CLOT</name>
<comment type="caution">
    <text evidence="1">The sequence shown here is derived from an EMBL/GenBank/DDBJ whole genome shotgun (WGS) entry which is preliminary data.</text>
</comment>
<keyword evidence="2" id="KW-1185">Reference proteome</keyword>
<evidence type="ECO:0000313" key="2">
    <source>
        <dbReference type="Proteomes" id="UP001078443"/>
    </source>
</evidence>
<dbReference type="RefSeq" id="WP_268041714.1">
    <property type="nucleotide sequence ID" value="NZ_JAPQER010000007.1"/>
</dbReference>
<evidence type="ECO:0000313" key="1">
    <source>
        <dbReference type="EMBL" id="MCY6485388.1"/>
    </source>
</evidence>
<dbReference type="Proteomes" id="UP001078443">
    <property type="component" value="Unassembled WGS sequence"/>
</dbReference>
<protein>
    <submittedName>
        <fullName evidence="1">Uncharacterized protein</fullName>
    </submittedName>
</protein>
<organism evidence="1 2">
    <name type="scientific">Clostridium aestuarii</name>
    <dbReference type="NCBI Taxonomy" id="338193"/>
    <lineage>
        <taxon>Bacteria</taxon>
        <taxon>Bacillati</taxon>
        <taxon>Bacillota</taxon>
        <taxon>Clostridia</taxon>
        <taxon>Eubacteriales</taxon>
        <taxon>Clostridiaceae</taxon>
        <taxon>Clostridium</taxon>
    </lineage>
</organism>
<reference evidence="1" key="1">
    <citation type="submission" date="2022-12" db="EMBL/GenBank/DDBJ databases">
        <authorList>
            <person name="Wang J."/>
        </authorList>
    </citation>
    <scope>NUCLEOTIDE SEQUENCE</scope>
    <source>
        <strain evidence="1">HY-45-18</strain>
    </source>
</reference>
<proteinExistence type="predicted"/>
<gene>
    <name evidence="1" type="ORF">OW763_13710</name>
</gene>
<dbReference type="EMBL" id="JAPQER010000007">
    <property type="protein sequence ID" value="MCY6485388.1"/>
    <property type="molecule type" value="Genomic_DNA"/>
</dbReference>
<sequence length="64" mass="7342">MNTIFFNNKGIKKDKNSLHCSEICDSEEEIDKQNADYFDGDIEVLIGEDIDLKNTKVEKVFNVS</sequence>
<accession>A0ABT4D2A9</accession>